<evidence type="ECO:0000313" key="5">
    <source>
        <dbReference type="Proteomes" id="UP000536685"/>
    </source>
</evidence>
<name>A0A841ATP9_9MICO</name>
<feature type="transmembrane region" description="Helical" evidence="2">
    <location>
        <begin position="519"/>
        <end position="540"/>
    </location>
</feature>
<evidence type="ECO:0000256" key="2">
    <source>
        <dbReference type="SAM" id="Phobius"/>
    </source>
</evidence>
<organism evidence="4 5">
    <name type="scientific">Conyzicola lurida</name>
    <dbReference type="NCBI Taxonomy" id="1172621"/>
    <lineage>
        <taxon>Bacteria</taxon>
        <taxon>Bacillati</taxon>
        <taxon>Actinomycetota</taxon>
        <taxon>Actinomycetes</taxon>
        <taxon>Micrococcales</taxon>
        <taxon>Microbacteriaceae</taxon>
        <taxon>Conyzicola</taxon>
    </lineage>
</organism>
<evidence type="ECO:0000313" key="4">
    <source>
        <dbReference type="EMBL" id="MBB5844965.1"/>
    </source>
</evidence>
<dbReference type="EMBL" id="JACHMJ010000001">
    <property type="protein sequence ID" value="MBB5844965.1"/>
    <property type="molecule type" value="Genomic_DNA"/>
</dbReference>
<dbReference type="Proteomes" id="UP000536685">
    <property type="component" value="Unassembled WGS sequence"/>
</dbReference>
<keyword evidence="5" id="KW-1185">Reference proteome</keyword>
<sequence>MPISPFSALGAVVIGLLGATLVAPAAASAAPGDPPGIARVAAVFPLTTPESRTALLSATTLESYTSASGILTRDLEAVIDTPVAIGIDPMILASIRVLGTAAPQSALDWLDRLGEATNETFALTYADSDITVALQAGAGSVLGPTSFDFAVDPARFAAASATATPDPAATPDAGGAPALPTTQSLLDWDYSLNAVAWPVAGTVVATDIASIGTSGFTTTILSSGNVDRSDDTLAHATVNDTSAVVTDDTLSDLFDDAINAPTLEDWQSSAGVLQAAIDATAATGSDTGATVLLAVDRESLGSASRLGITMSAIETLASSDVAGLSSIVSSPPAGATLVETPQTAERVAAAQSLLATEVSDSAFATVAANPLLITGERRLRLLATLSTAWNSYPGGWGSALTLFQQESVVLHESVQVVQSSDITLVADRASLPVTVSNALGQPVTVNVSVTAPTPILEIEEASVPVTIEPDSQKRAQIPVQSLSNGTADISVIVYSTAGVQLGEPTMVRINVYAGWETPITVALGILVFIVFGFGVARTIIRRRNARREAANPTPVASAPSDAESDVAE</sequence>
<reference evidence="4 5" key="1">
    <citation type="submission" date="2020-08" db="EMBL/GenBank/DDBJ databases">
        <title>Sequencing the genomes of 1000 actinobacteria strains.</title>
        <authorList>
            <person name="Klenk H.-P."/>
        </authorList>
    </citation>
    <scope>NUCLEOTIDE SEQUENCE [LARGE SCALE GENOMIC DNA]</scope>
    <source>
        <strain evidence="4 5">DSM 105784</strain>
    </source>
</reference>
<evidence type="ECO:0000256" key="3">
    <source>
        <dbReference type="SAM" id="SignalP"/>
    </source>
</evidence>
<proteinExistence type="predicted"/>
<feature type="chain" id="PRO_5039672537" evidence="3">
    <location>
        <begin position="26"/>
        <end position="568"/>
    </location>
</feature>
<evidence type="ECO:0000256" key="1">
    <source>
        <dbReference type="SAM" id="MobiDB-lite"/>
    </source>
</evidence>
<feature type="signal peptide" evidence="3">
    <location>
        <begin position="1"/>
        <end position="25"/>
    </location>
</feature>
<keyword evidence="3" id="KW-0732">Signal</keyword>
<keyword evidence="2" id="KW-0472">Membrane</keyword>
<dbReference type="Pfam" id="PF19516">
    <property type="entry name" value="DUF6049"/>
    <property type="match status" value="1"/>
</dbReference>
<keyword evidence="2" id="KW-0812">Transmembrane</keyword>
<comment type="caution">
    <text evidence="4">The sequence shown here is derived from an EMBL/GenBank/DDBJ whole genome shotgun (WGS) entry which is preliminary data.</text>
</comment>
<dbReference type="AlphaFoldDB" id="A0A841ATP9"/>
<accession>A0A841ATP9</accession>
<feature type="region of interest" description="Disordered" evidence="1">
    <location>
        <begin position="546"/>
        <end position="568"/>
    </location>
</feature>
<protein>
    <submittedName>
        <fullName evidence="4">Uncharacterized protein</fullName>
    </submittedName>
</protein>
<keyword evidence="2" id="KW-1133">Transmembrane helix</keyword>
<dbReference type="RefSeq" id="WP_184239649.1">
    <property type="nucleotide sequence ID" value="NZ_JACHMJ010000001.1"/>
</dbReference>
<gene>
    <name evidence="4" type="ORF">HD599_003288</name>
</gene>
<dbReference type="InterPro" id="IPR046112">
    <property type="entry name" value="DUF6049"/>
</dbReference>